<accession>A0AC34FGD2</accession>
<dbReference type="Proteomes" id="UP000887579">
    <property type="component" value="Unplaced"/>
</dbReference>
<reference evidence="2" key="1">
    <citation type="submission" date="2022-11" db="UniProtKB">
        <authorList>
            <consortium name="WormBaseParasite"/>
        </authorList>
    </citation>
    <scope>IDENTIFICATION</scope>
</reference>
<dbReference type="WBParaSite" id="ES5_v2.g16286.t1">
    <property type="protein sequence ID" value="ES5_v2.g16286.t1"/>
    <property type="gene ID" value="ES5_v2.g16286"/>
</dbReference>
<protein>
    <submittedName>
        <fullName evidence="2">Uncharacterized protein</fullName>
    </submittedName>
</protein>
<evidence type="ECO:0000313" key="2">
    <source>
        <dbReference type="WBParaSite" id="ES5_v2.g16286.t1"/>
    </source>
</evidence>
<name>A0AC34FGD2_9BILA</name>
<sequence length="404" mass="45159">MPHEIILCLIVFLIWVIILRHFFVVYNRLAFVSPLSLGGYLTRKHDPSHHHHRSSAATSRTSSRHTLLSKSSGIGTKFNLLETAVCTWRSETVLNGGNGIRRLSDNSMPPYLVASGKTSHYSNLSACPSHSHRATSNNSLFTGTTRSSFSGPQIFLTTTSKPNSRRPSDSYQQILPPIADDQSLGPQIFLTTTSKPNSRRPSDSYQQILPPIADDQSLYSCPPEMNNENDDEISSSVPSTTVPIFEPLQNCSFDSDDTQIIDLKQHGGATAAAAATTRKVSEVLLGKATRDIRRCSSYSTNSENDNSVKEPLKRRRTLLPYFSNLRNSFRKKKCQMEALKEEREVTPVASDYQNWKNQIRKQKQESRALLSTPISMQPILTTENSFESYVTASDVIIKIESDDE</sequence>
<proteinExistence type="predicted"/>
<evidence type="ECO:0000313" key="1">
    <source>
        <dbReference type="Proteomes" id="UP000887579"/>
    </source>
</evidence>
<organism evidence="1 2">
    <name type="scientific">Panagrolaimus sp. ES5</name>
    <dbReference type="NCBI Taxonomy" id="591445"/>
    <lineage>
        <taxon>Eukaryota</taxon>
        <taxon>Metazoa</taxon>
        <taxon>Ecdysozoa</taxon>
        <taxon>Nematoda</taxon>
        <taxon>Chromadorea</taxon>
        <taxon>Rhabditida</taxon>
        <taxon>Tylenchina</taxon>
        <taxon>Panagrolaimomorpha</taxon>
        <taxon>Panagrolaimoidea</taxon>
        <taxon>Panagrolaimidae</taxon>
        <taxon>Panagrolaimus</taxon>
    </lineage>
</organism>